<evidence type="ECO:0000313" key="2">
    <source>
        <dbReference type="Proteomes" id="UP000077787"/>
    </source>
</evidence>
<organism evidence="1 2">
    <name type="scientific">Stutzerimonas stutzeri</name>
    <name type="common">Pseudomonas stutzeri</name>
    <dbReference type="NCBI Taxonomy" id="316"/>
    <lineage>
        <taxon>Bacteria</taxon>
        <taxon>Pseudomonadati</taxon>
        <taxon>Pseudomonadota</taxon>
        <taxon>Gammaproteobacteria</taxon>
        <taxon>Pseudomonadales</taxon>
        <taxon>Pseudomonadaceae</taxon>
        <taxon>Stutzerimonas</taxon>
    </lineage>
</organism>
<protein>
    <submittedName>
        <fullName evidence="1">Uncharacterized protein</fullName>
    </submittedName>
</protein>
<reference evidence="1 2" key="1">
    <citation type="submission" date="2016-05" db="EMBL/GenBank/DDBJ databases">
        <title>Genome sequence of Pseudomonas stutzeri 273 and identification of the exopolysaccharide biosynthesis locus.</title>
        <authorList>
            <person name="Wu S."/>
            <person name="Sun C."/>
        </authorList>
    </citation>
    <scope>NUCLEOTIDE SEQUENCE [LARGE SCALE GENOMIC DNA]</scope>
    <source>
        <strain evidence="1 2">273</strain>
    </source>
</reference>
<sequence>MAVRDDRLLEFATERQAQYLEAIWQEGSIRAAARQLGVNFNAVHKGYQAVLRKAGSPAEVVPVEASAQTYVITSAVNATKAHAGFLRTLQLYCSLRGARLIVIPMRYKNPTRRDEVGDDDWWDARLMPYITHERTKIAKGLVVLADIKIQPTAVKPLSGWLTVSGRDSAIIGHTKIALESVATRMGDPAKLVMTTGACTVESYSDTNAGKKGEFHHTLGAVVVEVDGPRTHIRHICPMKDGSFIDLDTKYTVKGAEPAPRAEVLTMGDIHAEMASPVVTQATRELAELIRPKALVLHDVLNFGSASHHAKFFEKFRRHVSGTSGVLHELKVTARHVDLLSGFADKTVMVNSNHHDHFTQWLEKAEHALDMENTLVFHETKAAMLRAIHEGSYCDPFQYWMDKLMKHGDRLLWLKPGESFMRHGIEHGWHGHKGPNGARGSTKSFATIGAKVVKGHSHGAEIIDGARSVGTSSLMDMGYNTDSPSGWTWTHDITYANGKQTLIHCVGGSFFRRDAAAVRGAAA</sequence>
<dbReference type="EMBL" id="CP015641">
    <property type="protein sequence ID" value="ANF26019.1"/>
    <property type="molecule type" value="Genomic_DNA"/>
</dbReference>
<dbReference type="OrthoDB" id="7583965at2"/>
<dbReference type="RefSeq" id="WP_064481592.1">
    <property type="nucleotide sequence ID" value="NZ_CP015641.1"/>
</dbReference>
<proteinExistence type="predicted"/>
<accession>A0A172WRW1</accession>
<gene>
    <name evidence="1" type="ORF">PS273GM_13135</name>
</gene>
<dbReference type="Proteomes" id="UP000077787">
    <property type="component" value="Chromosome"/>
</dbReference>
<name>A0A172WRW1_STUST</name>
<dbReference type="AlphaFoldDB" id="A0A172WRW1"/>
<evidence type="ECO:0000313" key="1">
    <source>
        <dbReference type="EMBL" id="ANF26019.1"/>
    </source>
</evidence>